<proteinExistence type="predicted"/>
<dbReference type="OrthoDB" id="6044268at2"/>
<dbReference type="RefSeq" id="WP_005408922.1">
    <property type="nucleotide sequence ID" value="NZ_AP021908.1"/>
</dbReference>
<name>A0A0F5ZQY6_STEMA</name>
<dbReference type="Proteomes" id="UP001225498">
    <property type="component" value="Unassembled WGS sequence"/>
</dbReference>
<reference evidence="2 3" key="1">
    <citation type="submission" date="2015-03" db="EMBL/GenBank/DDBJ databases">
        <title>Draft genome of Stenotrophomonas maltophila isolated from urine specimen.</title>
        <authorList>
            <person name="Murugan N."/>
            <person name="Malathi J."/>
            <person name="Umashankar V."/>
            <person name="Madhavan H."/>
        </authorList>
    </citation>
    <scope>NUCLEOTIDE SEQUENCE [LARGE SCALE GENOMIC DNA]</scope>
    <source>
        <strain evidence="2 3">JMNMN1</strain>
    </source>
</reference>
<dbReference type="PATRIC" id="fig|40324.129.peg.4411"/>
<evidence type="ECO:0008006" key="4">
    <source>
        <dbReference type="Google" id="ProtNLM"/>
    </source>
</evidence>
<evidence type="ECO:0000313" key="3">
    <source>
        <dbReference type="Proteomes" id="UP000243478"/>
    </source>
</evidence>
<accession>A0A0F5ZQY6</accession>
<dbReference type="InterPro" id="IPR010982">
    <property type="entry name" value="Lambda_DNA-bd_dom_sf"/>
</dbReference>
<dbReference type="AlphaFoldDB" id="A0A0F5ZQY6"/>
<evidence type="ECO:0000313" key="2">
    <source>
        <dbReference type="EMBL" id="KKD57410.1"/>
    </source>
</evidence>
<sequence>MTEFWNKRQVRTRLGFQTDAELARFFGISRSAVSQWPKDFPIPALRQYILHQRYPNLFPATGAAEVESA</sequence>
<dbReference type="SUPFAM" id="SSF47413">
    <property type="entry name" value="lambda repressor-like DNA-binding domains"/>
    <property type="match status" value="1"/>
</dbReference>
<organism evidence="2 3">
    <name type="scientific">Stenotrophomonas maltophilia</name>
    <name type="common">Pseudomonas maltophilia</name>
    <name type="synonym">Xanthomonas maltophilia</name>
    <dbReference type="NCBI Taxonomy" id="40324"/>
    <lineage>
        <taxon>Bacteria</taxon>
        <taxon>Pseudomonadati</taxon>
        <taxon>Pseudomonadota</taxon>
        <taxon>Gammaproteobacteria</taxon>
        <taxon>Lysobacterales</taxon>
        <taxon>Lysobacteraceae</taxon>
        <taxon>Stenotrophomonas</taxon>
        <taxon>Stenotrophomonas maltophilia group</taxon>
    </lineage>
</organism>
<comment type="caution">
    <text evidence="2">The sequence shown here is derived from an EMBL/GenBank/DDBJ whole genome shotgun (WGS) entry which is preliminary data.</text>
</comment>
<reference evidence="1" key="2">
    <citation type="submission" date="2023-08" db="EMBL/GenBank/DDBJ databases">
        <authorList>
            <consortium name="Clinical and Environmental Microbiology Branch: Whole genome sequencing antimicrobial resistance pathogens in the healthcare setting"/>
        </authorList>
    </citation>
    <scope>NUCLEOTIDE SEQUENCE</scope>
    <source>
        <strain evidence="1">2023CJ-00293</strain>
    </source>
</reference>
<dbReference type="GeneID" id="93832854"/>
<dbReference type="SMR" id="A0A0F5ZQY6"/>
<dbReference type="EMBL" id="JZRZ01000014">
    <property type="protein sequence ID" value="KKD57410.1"/>
    <property type="molecule type" value="Genomic_DNA"/>
</dbReference>
<dbReference type="Gene3D" id="1.10.260.40">
    <property type="entry name" value="lambda repressor-like DNA-binding domains"/>
    <property type="match status" value="1"/>
</dbReference>
<dbReference type="GO" id="GO:0003677">
    <property type="term" value="F:DNA binding"/>
    <property type="evidence" value="ECO:0007669"/>
    <property type="project" value="InterPro"/>
</dbReference>
<dbReference type="Proteomes" id="UP000243478">
    <property type="component" value="Unassembled WGS sequence"/>
</dbReference>
<evidence type="ECO:0000313" key="1">
    <source>
        <dbReference type="EMBL" id="EKZ1925874.1"/>
    </source>
</evidence>
<dbReference type="EMBL" id="ABLTIR010000011">
    <property type="protein sequence ID" value="EKZ1925874.1"/>
    <property type="molecule type" value="Genomic_DNA"/>
</dbReference>
<protein>
    <recommendedName>
        <fullName evidence="4">Helix-turn-helix domain-containing protein</fullName>
    </recommendedName>
</protein>
<gene>
    <name evidence="1" type="ORF">REH87_000852</name>
    <name evidence="2" type="ORF">VM57_07455</name>
</gene>